<evidence type="ECO:0000313" key="3">
    <source>
        <dbReference type="Proteomes" id="UP000247476"/>
    </source>
</evidence>
<dbReference type="GO" id="GO:0006071">
    <property type="term" value="P:glycerol metabolic process"/>
    <property type="evidence" value="ECO:0007669"/>
    <property type="project" value="UniProtKB-UniRule"/>
</dbReference>
<keyword evidence="3" id="KW-1185">Reference proteome</keyword>
<keyword evidence="1" id="KW-0694">RNA-binding</keyword>
<dbReference type="GO" id="GO:0006355">
    <property type="term" value="P:regulation of DNA-templated transcription"/>
    <property type="evidence" value="ECO:0007669"/>
    <property type="project" value="InterPro"/>
</dbReference>
<dbReference type="Gene3D" id="3.20.20.70">
    <property type="entry name" value="Aldolase class I"/>
    <property type="match status" value="1"/>
</dbReference>
<dbReference type="OrthoDB" id="9799580at2"/>
<accession>A0A2V5K3L6</accession>
<dbReference type="PANTHER" id="PTHR35787:SF1">
    <property type="entry name" value="GLYCEROL UPTAKE OPERON ANTITERMINATOR REGULATORY PROTEIN"/>
    <property type="match status" value="1"/>
</dbReference>
<keyword evidence="1" id="KW-0804">Transcription</keyword>
<dbReference type="AlphaFoldDB" id="A0A2V5K3L6"/>
<gene>
    <name evidence="2" type="ORF">DLM86_14825</name>
</gene>
<protein>
    <recommendedName>
        <fullName evidence="1">Glycerol uptake operon antiterminator regulatory protein</fullName>
    </recommendedName>
</protein>
<evidence type="ECO:0000256" key="1">
    <source>
        <dbReference type="PIRNR" id="PIRNR016897"/>
    </source>
</evidence>
<dbReference type="SUPFAM" id="SSF110391">
    <property type="entry name" value="GlpP-like"/>
    <property type="match status" value="1"/>
</dbReference>
<sequence length="188" mass="20816">MDKTAYSIDRMIASVTNERSLDSALASGVRRINLVSGGIDRLQTIVRRVRETDKRLFVHIEMVEGIGRDAAFIRYMAETFRPDGIITTKSGIVQAAKQAGLIAVQRVFAIDTVALDTALRTVAASRPDEVELMPGLLPRIVRHVKDRIDSPLIVGGLIRRREEAQEAFAMGADYVSVSDESLWHPSIE</sequence>
<dbReference type="EMBL" id="QJVJ01000006">
    <property type="protein sequence ID" value="PYI53828.1"/>
    <property type="molecule type" value="Genomic_DNA"/>
</dbReference>
<dbReference type="RefSeq" id="WP_110840816.1">
    <property type="nucleotide sequence ID" value="NZ_QJVJ01000006.1"/>
</dbReference>
<dbReference type="PANTHER" id="PTHR35787">
    <property type="entry name" value="GLYCEROL UPTAKE OPERON ANTITERMINATOR REGULATORY PROTEIN"/>
    <property type="match status" value="1"/>
</dbReference>
<dbReference type="InterPro" id="IPR006699">
    <property type="entry name" value="GlpP"/>
</dbReference>
<dbReference type="Pfam" id="PF04309">
    <property type="entry name" value="G3P_antiterm"/>
    <property type="match status" value="1"/>
</dbReference>
<dbReference type="Proteomes" id="UP000247476">
    <property type="component" value="Unassembled WGS sequence"/>
</dbReference>
<evidence type="ECO:0000313" key="2">
    <source>
        <dbReference type="EMBL" id="PYI53828.1"/>
    </source>
</evidence>
<keyword evidence="1" id="KW-0319">Glycerol metabolism</keyword>
<comment type="function">
    <text evidence="1">Regulates expression of the glpD operon. In the presence of glycerol 3-phosphate (G3P) causes antitermination of transcription of glpD at the inverted repeat of the leader region to enhance its transcription. Binds and stabilizes glpD leader mRNA.</text>
</comment>
<dbReference type="InterPro" id="IPR013785">
    <property type="entry name" value="Aldolase_TIM"/>
</dbReference>
<keyword evidence="1" id="KW-0805">Transcription regulation</keyword>
<organism evidence="2 3">
    <name type="scientific">Paenibacillus flagellatus</name>
    <dbReference type="NCBI Taxonomy" id="2211139"/>
    <lineage>
        <taxon>Bacteria</taxon>
        <taxon>Bacillati</taxon>
        <taxon>Bacillota</taxon>
        <taxon>Bacilli</taxon>
        <taxon>Bacillales</taxon>
        <taxon>Paenibacillaceae</taxon>
        <taxon>Paenibacillus</taxon>
    </lineage>
</organism>
<name>A0A2V5K3L6_9BACL</name>
<proteinExistence type="predicted"/>
<reference evidence="2 3" key="1">
    <citation type="submission" date="2018-05" db="EMBL/GenBank/DDBJ databases">
        <title>Paenibacillus flagellatus sp. nov., isolated from selenium mineral soil.</title>
        <authorList>
            <person name="Dai X."/>
        </authorList>
    </citation>
    <scope>NUCLEOTIDE SEQUENCE [LARGE SCALE GENOMIC DNA]</scope>
    <source>
        <strain evidence="2 3">DXL2</strain>
    </source>
</reference>
<dbReference type="PIRSF" id="PIRSF016897">
    <property type="entry name" value="GlpP"/>
    <property type="match status" value="1"/>
</dbReference>
<dbReference type="GO" id="GO:0003723">
    <property type="term" value="F:RNA binding"/>
    <property type="evidence" value="ECO:0007669"/>
    <property type="project" value="UniProtKB-KW"/>
</dbReference>
<comment type="caution">
    <text evidence="2">The sequence shown here is derived from an EMBL/GenBank/DDBJ whole genome shotgun (WGS) entry which is preliminary data.</text>
</comment>